<keyword evidence="5 6" id="KW-0413">Isomerase</keyword>
<dbReference type="InterPro" id="IPR036900">
    <property type="entry name" value="A-D-PHexomutase_C_sf"/>
</dbReference>
<dbReference type="RefSeq" id="WP_136538189.1">
    <property type="nucleotide sequence ID" value="NZ_STGU01000001.1"/>
</dbReference>
<evidence type="ECO:0000256" key="4">
    <source>
        <dbReference type="ARBA" id="ARBA00022842"/>
    </source>
</evidence>
<comment type="cofactor">
    <cofactor evidence="6">
        <name>Mg(2+)</name>
        <dbReference type="ChEBI" id="CHEBI:18420"/>
    </cofactor>
    <text evidence="6">Binds 1 Mg(2+) ion per subunit.</text>
</comment>
<dbReference type="InterPro" id="IPR016066">
    <property type="entry name" value="A-D-PHexomutase_CS"/>
</dbReference>
<evidence type="ECO:0000313" key="13">
    <source>
        <dbReference type="EMBL" id="THV39240.1"/>
    </source>
</evidence>
<evidence type="ECO:0000259" key="9">
    <source>
        <dbReference type="Pfam" id="PF00408"/>
    </source>
</evidence>
<comment type="similarity">
    <text evidence="1 6 7">Belongs to the phosphohexose mutase family.</text>
</comment>
<evidence type="ECO:0000256" key="7">
    <source>
        <dbReference type="RuleBase" id="RU004326"/>
    </source>
</evidence>
<feature type="modified residue" description="Phosphoserine" evidence="6">
    <location>
        <position position="102"/>
    </location>
</feature>
<evidence type="ECO:0000256" key="3">
    <source>
        <dbReference type="ARBA" id="ARBA00022723"/>
    </source>
</evidence>
<comment type="function">
    <text evidence="6 8">Catalyzes the conversion of glucosamine-6-phosphate to glucosamine-1-phosphate.</text>
</comment>
<dbReference type="InterPro" id="IPR016055">
    <property type="entry name" value="A-D-PHexomutase_a/b/a-I/II/III"/>
</dbReference>
<feature type="binding site" evidence="6">
    <location>
        <position position="245"/>
    </location>
    <ligand>
        <name>Mg(2+)</name>
        <dbReference type="ChEBI" id="CHEBI:18420"/>
    </ligand>
</feature>
<evidence type="ECO:0000256" key="1">
    <source>
        <dbReference type="ARBA" id="ARBA00010231"/>
    </source>
</evidence>
<protein>
    <recommendedName>
        <fullName evidence="6 8">Phosphoglucosamine mutase</fullName>
        <ecNumber evidence="6 8">5.4.2.10</ecNumber>
    </recommendedName>
</protein>
<evidence type="ECO:0000256" key="2">
    <source>
        <dbReference type="ARBA" id="ARBA00022553"/>
    </source>
</evidence>
<evidence type="ECO:0000259" key="11">
    <source>
        <dbReference type="Pfam" id="PF02879"/>
    </source>
</evidence>
<evidence type="ECO:0000256" key="5">
    <source>
        <dbReference type="ARBA" id="ARBA00023235"/>
    </source>
</evidence>
<comment type="catalytic activity">
    <reaction evidence="6 8">
        <text>alpha-D-glucosamine 1-phosphate = D-glucosamine 6-phosphate</text>
        <dbReference type="Rhea" id="RHEA:23424"/>
        <dbReference type="ChEBI" id="CHEBI:58516"/>
        <dbReference type="ChEBI" id="CHEBI:58725"/>
        <dbReference type="EC" id="5.4.2.10"/>
    </reaction>
</comment>
<proteinExistence type="inferred from homology"/>
<dbReference type="SUPFAM" id="SSF55957">
    <property type="entry name" value="Phosphoglucomutase, C-terminal domain"/>
    <property type="match status" value="1"/>
</dbReference>
<feature type="domain" description="Alpha-D-phosphohexomutase alpha/beta/alpha" evidence="12">
    <location>
        <begin position="260"/>
        <end position="369"/>
    </location>
</feature>
<dbReference type="CDD" id="cd05802">
    <property type="entry name" value="GlmM"/>
    <property type="match status" value="1"/>
</dbReference>
<dbReference type="Proteomes" id="UP000307378">
    <property type="component" value="Unassembled WGS sequence"/>
</dbReference>
<feature type="binding site" description="via phosphate group" evidence="6">
    <location>
        <position position="102"/>
    </location>
    <ligand>
        <name>Mg(2+)</name>
        <dbReference type="ChEBI" id="CHEBI:18420"/>
    </ligand>
</feature>
<dbReference type="InterPro" id="IPR005841">
    <property type="entry name" value="Alpha-D-phosphohexomutase_SF"/>
</dbReference>
<dbReference type="Gene3D" id="3.30.310.50">
    <property type="entry name" value="Alpha-D-phosphohexomutase, C-terminal domain"/>
    <property type="match status" value="1"/>
</dbReference>
<dbReference type="InterPro" id="IPR006352">
    <property type="entry name" value="GlmM_bact"/>
</dbReference>
<dbReference type="PRINTS" id="PR00509">
    <property type="entry name" value="PGMPMM"/>
</dbReference>
<dbReference type="InterPro" id="IPR005843">
    <property type="entry name" value="A-D-PHexomutase_C"/>
</dbReference>
<dbReference type="PANTHER" id="PTHR42946:SF1">
    <property type="entry name" value="PHOSPHOGLUCOMUTASE (ALPHA-D-GLUCOSE-1,6-BISPHOSPHATE-DEPENDENT)"/>
    <property type="match status" value="1"/>
</dbReference>
<evidence type="ECO:0000256" key="6">
    <source>
        <dbReference type="HAMAP-Rule" id="MF_01554"/>
    </source>
</evidence>
<keyword evidence="4 6" id="KW-0460">Magnesium</keyword>
<dbReference type="FunFam" id="3.30.310.50:FF:000001">
    <property type="entry name" value="Phosphoglucosamine mutase"/>
    <property type="match status" value="1"/>
</dbReference>
<evidence type="ECO:0000259" key="10">
    <source>
        <dbReference type="Pfam" id="PF02878"/>
    </source>
</evidence>
<dbReference type="GO" id="GO:0006048">
    <property type="term" value="P:UDP-N-acetylglucosamine biosynthetic process"/>
    <property type="evidence" value="ECO:0007669"/>
    <property type="project" value="TreeGrafter"/>
</dbReference>
<dbReference type="FunFam" id="3.40.120.10:FF:000001">
    <property type="entry name" value="Phosphoglucosamine mutase"/>
    <property type="match status" value="1"/>
</dbReference>
<name>A0A4S8Q592_9HYPH</name>
<dbReference type="PANTHER" id="PTHR42946">
    <property type="entry name" value="PHOSPHOHEXOSE MUTASE"/>
    <property type="match status" value="1"/>
</dbReference>
<dbReference type="InterPro" id="IPR050060">
    <property type="entry name" value="Phosphoglucosamine_mutase"/>
</dbReference>
<organism evidence="13 14">
    <name type="scientific">Rhizobium rosettiformans W3</name>
    <dbReference type="NCBI Taxonomy" id="538378"/>
    <lineage>
        <taxon>Bacteria</taxon>
        <taxon>Pseudomonadati</taxon>
        <taxon>Pseudomonadota</taxon>
        <taxon>Alphaproteobacteria</taxon>
        <taxon>Hyphomicrobiales</taxon>
        <taxon>Rhizobiaceae</taxon>
        <taxon>Rhizobium/Agrobacterium group</taxon>
        <taxon>Rhizobium</taxon>
    </lineage>
</organism>
<dbReference type="GO" id="GO:0009252">
    <property type="term" value="P:peptidoglycan biosynthetic process"/>
    <property type="evidence" value="ECO:0007669"/>
    <property type="project" value="TreeGrafter"/>
</dbReference>
<dbReference type="EC" id="5.4.2.10" evidence="6 8"/>
<evidence type="ECO:0000256" key="8">
    <source>
        <dbReference type="RuleBase" id="RU004327"/>
    </source>
</evidence>
<dbReference type="EMBL" id="STGU01000001">
    <property type="protein sequence ID" value="THV39240.1"/>
    <property type="molecule type" value="Genomic_DNA"/>
</dbReference>
<reference evidence="13 14" key="1">
    <citation type="submission" date="2019-04" db="EMBL/GenBank/DDBJ databases">
        <title>genome sequence of strain W3.</title>
        <authorList>
            <person name="Gao J."/>
            <person name="Sun J."/>
        </authorList>
    </citation>
    <scope>NUCLEOTIDE SEQUENCE [LARGE SCALE GENOMIC DNA]</scope>
    <source>
        <strain evidence="13 14">W3</strain>
    </source>
</reference>
<dbReference type="InterPro" id="IPR005845">
    <property type="entry name" value="A-D-PHexomutase_a/b/a-II"/>
</dbReference>
<dbReference type="GO" id="GO:0000287">
    <property type="term" value="F:magnesium ion binding"/>
    <property type="evidence" value="ECO:0007669"/>
    <property type="project" value="UniProtKB-UniRule"/>
</dbReference>
<dbReference type="GO" id="GO:0005975">
    <property type="term" value="P:carbohydrate metabolic process"/>
    <property type="evidence" value="ECO:0007669"/>
    <property type="project" value="InterPro"/>
</dbReference>
<gene>
    <name evidence="6" type="primary">glmM</name>
    <name evidence="13" type="ORF">FAA86_02435</name>
</gene>
<feature type="binding site" evidence="6">
    <location>
        <position position="243"/>
    </location>
    <ligand>
        <name>Mg(2+)</name>
        <dbReference type="ChEBI" id="CHEBI:18420"/>
    </ligand>
</feature>
<dbReference type="GO" id="GO:0005829">
    <property type="term" value="C:cytosol"/>
    <property type="evidence" value="ECO:0007669"/>
    <property type="project" value="TreeGrafter"/>
</dbReference>
<comment type="caution">
    <text evidence="13">The sequence shown here is derived from an EMBL/GenBank/DDBJ whole genome shotgun (WGS) entry which is preliminary data.</text>
</comment>
<dbReference type="Pfam" id="PF02878">
    <property type="entry name" value="PGM_PMM_I"/>
    <property type="match status" value="1"/>
</dbReference>
<keyword evidence="2 6" id="KW-0597">Phosphoprotein</keyword>
<dbReference type="InterPro" id="IPR005846">
    <property type="entry name" value="A-D-PHexomutase_a/b/a-III"/>
</dbReference>
<feature type="active site" description="Phosphoserine intermediate" evidence="6">
    <location>
        <position position="102"/>
    </location>
</feature>
<dbReference type="SUPFAM" id="SSF53738">
    <property type="entry name" value="Phosphoglucomutase, first 3 domains"/>
    <property type="match status" value="3"/>
</dbReference>
<dbReference type="NCBIfam" id="NF008139">
    <property type="entry name" value="PRK10887.1"/>
    <property type="match status" value="1"/>
</dbReference>
<feature type="domain" description="Alpha-D-phosphohexomutase alpha/beta/alpha" evidence="11">
    <location>
        <begin position="159"/>
        <end position="256"/>
    </location>
</feature>
<dbReference type="GO" id="GO:0004615">
    <property type="term" value="F:phosphomannomutase activity"/>
    <property type="evidence" value="ECO:0007669"/>
    <property type="project" value="TreeGrafter"/>
</dbReference>
<dbReference type="HAMAP" id="MF_01554_B">
    <property type="entry name" value="GlmM_B"/>
    <property type="match status" value="1"/>
</dbReference>
<dbReference type="Pfam" id="PF02880">
    <property type="entry name" value="PGM_PMM_III"/>
    <property type="match status" value="1"/>
</dbReference>
<accession>A0A4S8Q592</accession>
<dbReference type="AlphaFoldDB" id="A0A4S8Q592"/>
<sequence>MTRRYFGTDGIRGLSNRFPMTPDLAMRVGIAAGTIFRRGGHRHRVVIGKDTRLSGYMLENAMVAGFTAAGLDAFVLGPIPTPAVAMLTRSLRCDLGVMISASHNPFADNGIKLFGPDGYKLSDELEMQIEELLEKDLYGQLASPNDIGRAKRIDGVHDRYVEFAKRTLPRDVTLHGLRVAIDCANGAAYKVAPAALWELGAEVVTIGNEPNGTNINLECGSTHPETLQKKVHETRADIGIALDGDADRVIIVDENGTVVDGDQLMAVIAETWAQDQTLRGGGIVATVMSNLGLERFLGDKGLTLARTKVGDRYVVEHMRNHDFNVGGEQSGHIVLSDHGTTGDGLVAALQILAAVKRTGRTVSELCHRFEPVPQLLRNVRFSGGKPLEDAVVKQAIADAEAELAKSGRLVIRPSGTEPLIRVMAEGDDREQVERIVNELVDVIGSVRSAAA</sequence>
<dbReference type="GO" id="GO:0008966">
    <property type="term" value="F:phosphoglucosamine mutase activity"/>
    <property type="evidence" value="ECO:0007669"/>
    <property type="project" value="UniProtKB-UniRule"/>
</dbReference>
<comment type="PTM">
    <text evidence="6">Activated by phosphorylation.</text>
</comment>
<dbReference type="InterPro" id="IPR005844">
    <property type="entry name" value="A-D-PHexomutase_a/b/a-I"/>
</dbReference>
<feature type="domain" description="Alpha-D-phosphohexomutase C-terminal" evidence="9">
    <location>
        <begin position="378"/>
        <end position="441"/>
    </location>
</feature>
<dbReference type="Gene3D" id="3.40.120.10">
    <property type="entry name" value="Alpha-D-Glucose-1,6-Bisphosphate, subunit A, domain 3"/>
    <property type="match status" value="3"/>
</dbReference>
<feature type="domain" description="Alpha-D-phosphohexomutase alpha/beta/alpha" evidence="10">
    <location>
        <begin position="3"/>
        <end position="136"/>
    </location>
</feature>
<dbReference type="Pfam" id="PF00408">
    <property type="entry name" value="PGM_PMM_IV"/>
    <property type="match status" value="1"/>
</dbReference>
<evidence type="ECO:0000259" key="12">
    <source>
        <dbReference type="Pfam" id="PF02880"/>
    </source>
</evidence>
<dbReference type="Pfam" id="PF02879">
    <property type="entry name" value="PGM_PMM_II"/>
    <property type="match status" value="1"/>
</dbReference>
<dbReference type="NCBIfam" id="TIGR01455">
    <property type="entry name" value="glmM"/>
    <property type="match status" value="1"/>
</dbReference>
<feature type="binding site" evidence="6">
    <location>
        <position position="247"/>
    </location>
    <ligand>
        <name>Mg(2+)</name>
        <dbReference type="ChEBI" id="CHEBI:18420"/>
    </ligand>
</feature>
<keyword evidence="3 6" id="KW-0479">Metal-binding</keyword>
<dbReference type="PROSITE" id="PS00710">
    <property type="entry name" value="PGM_PMM"/>
    <property type="match status" value="1"/>
</dbReference>
<dbReference type="FunFam" id="3.40.120.10:FF:000003">
    <property type="entry name" value="Phosphoglucosamine mutase"/>
    <property type="match status" value="1"/>
</dbReference>
<evidence type="ECO:0000313" key="14">
    <source>
        <dbReference type="Proteomes" id="UP000307378"/>
    </source>
</evidence>